<feature type="chain" id="PRO_5046479228" evidence="1">
    <location>
        <begin position="20"/>
        <end position="205"/>
    </location>
</feature>
<dbReference type="RefSeq" id="WP_377141872.1">
    <property type="nucleotide sequence ID" value="NZ_JBHTIA010000005.1"/>
</dbReference>
<reference evidence="3" key="1">
    <citation type="journal article" date="2019" name="Int. J. Syst. Evol. Microbiol.">
        <title>The Global Catalogue of Microorganisms (GCM) 10K type strain sequencing project: providing services to taxonomists for standard genome sequencing and annotation.</title>
        <authorList>
            <consortium name="The Broad Institute Genomics Platform"/>
            <consortium name="The Broad Institute Genome Sequencing Center for Infectious Disease"/>
            <person name="Wu L."/>
            <person name="Ma J."/>
        </authorList>
    </citation>
    <scope>NUCLEOTIDE SEQUENCE [LARGE SCALE GENOMIC DNA]</scope>
    <source>
        <strain evidence="3">CCUG 60742</strain>
    </source>
</reference>
<feature type="signal peptide" evidence="1">
    <location>
        <begin position="1"/>
        <end position="19"/>
    </location>
</feature>
<dbReference type="Proteomes" id="UP001597073">
    <property type="component" value="Unassembled WGS sequence"/>
</dbReference>
<keyword evidence="3" id="KW-1185">Reference proteome</keyword>
<evidence type="ECO:0000256" key="1">
    <source>
        <dbReference type="SAM" id="SignalP"/>
    </source>
</evidence>
<gene>
    <name evidence="2" type="ORF">ACFQZI_09815</name>
</gene>
<name>A0ABW2ZG19_9SPHI</name>
<comment type="caution">
    <text evidence="2">The sequence shown here is derived from an EMBL/GenBank/DDBJ whole genome shotgun (WGS) entry which is preliminary data.</text>
</comment>
<dbReference type="EMBL" id="JBHTIA010000005">
    <property type="protein sequence ID" value="MFD0765150.1"/>
    <property type="molecule type" value="Genomic_DNA"/>
</dbReference>
<accession>A0ABW2ZG19</accession>
<organism evidence="2 3">
    <name type="scientific">Mucilaginibacter lutimaris</name>
    <dbReference type="NCBI Taxonomy" id="931629"/>
    <lineage>
        <taxon>Bacteria</taxon>
        <taxon>Pseudomonadati</taxon>
        <taxon>Bacteroidota</taxon>
        <taxon>Sphingobacteriia</taxon>
        <taxon>Sphingobacteriales</taxon>
        <taxon>Sphingobacteriaceae</taxon>
        <taxon>Mucilaginibacter</taxon>
    </lineage>
</organism>
<protein>
    <submittedName>
        <fullName evidence="2">Uncharacterized protein</fullName>
    </submittedName>
</protein>
<proteinExistence type="predicted"/>
<sequence>MKKLVLLILAVACYTNSQAQNKIGPIQRKMLDTLCNCMSKVDLTKIKTPDDAEEVFTNCFNDHLDLLVDVAQELGMNNITENDASTKVGEIIGQSLLQDKCPAFLKLAGIMAKSKDKDVKDTETTTGTLKRMDLKGFNYLVLTDAAGSERSFIWLRQFPGSEKFMGPITKFVGKKLKITWQEMEVYLPAAKGYYKVKEIVGVEIL</sequence>
<evidence type="ECO:0000313" key="3">
    <source>
        <dbReference type="Proteomes" id="UP001597073"/>
    </source>
</evidence>
<evidence type="ECO:0000313" key="2">
    <source>
        <dbReference type="EMBL" id="MFD0765150.1"/>
    </source>
</evidence>
<keyword evidence="1" id="KW-0732">Signal</keyword>